<dbReference type="Gene3D" id="1.10.238.10">
    <property type="entry name" value="EF-hand"/>
    <property type="match status" value="1"/>
</dbReference>
<dbReference type="GO" id="GO:0005509">
    <property type="term" value="F:calcium ion binding"/>
    <property type="evidence" value="ECO:0007669"/>
    <property type="project" value="InterPro"/>
</dbReference>
<evidence type="ECO:0000256" key="4">
    <source>
        <dbReference type="SAM" id="SignalP"/>
    </source>
</evidence>
<dbReference type="PROSITE" id="PS00018">
    <property type="entry name" value="EF_HAND_1"/>
    <property type="match status" value="1"/>
</dbReference>
<dbReference type="Proteomes" id="UP001054837">
    <property type="component" value="Unassembled WGS sequence"/>
</dbReference>
<evidence type="ECO:0000256" key="1">
    <source>
        <dbReference type="ARBA" id="ARBA00022729"/>
    </source>
</evidence>
<evidence type="ECO:0000313" key="7">
    <source>
        <dbReference type="Proteomes" id="UP001054837"/>
    </source>
</evidence>
<feature type="domain" description="EF-hand" evidence="5">
    <location>
        <begin position="60"/>
        <end position="144"/>
    </location>
</feature>
<feature type="signal peptide" evidence="4">
    <location>
        <begin position="1"/>
        <end position="20"/>
    </location>
</feature>
<protein>
    <submittedName>
        <fullName evidence="6">Multiple coagulation factor deficiency protein 2</fullName>
    </submittedName>
</protein>
<dbReference type="AlphaFoldDB" id="A0AAV4MR32"/>
<dbReference type="EMBL" id="BPLQ01000666">
    <property type="protein sequence ID" value="GIX73901.1"/>
    <property type="molecule type" value="Genomic_DNA"/>
</dbReference>
<evidence type="ECO:0000256" key="3">
    <source>
        <dbReference type="ARBA" id="ARBA00022837"/>
    </source>
</evidence>
<feature type="chain" id="PRO_5043685813" evidence="4">
    <location>
        <begin position="21"/>
        <end position="150"/>
    </location>
</feature>
<evidence type="ECO:0000259" key="5">
    <source>
        <dbReference type="Pfam" id="PF13499"/>
    </source>
</evidence>
<comment type="caution">
    <text evidence="6">The sequence shown here is derived from an EMBL/GenBank/DDBJ whole genome shotgun (WGS) entry which is preliminary data.</text>
</comment>
<name>A0AAV4MR32_9ARAC</name>
<dbReference type="PANTHER" id="PTHR23104">
    <property type="entry name" value="MULTIPLE COAGULATION FACTOR DEFICIENCY PROTEIN 2 NEURAL STEM CELL DERIVED NEURONAL SURVIVAL PROTEIN"/>
    <property type="match status" value="1"/>
</dbReference>
<dbReference type="InterPro" id="IPR052110">
    <property type="entry name" value="MCFD2-like"/>
</dbReference>
<evidence type="ECO:0000313" key="6">
    <source>
        <dbReference type="EMBL" id="GIX73901.1"/>
    </source>
</evidence>
<keyword evidence="1 4" id="KW-0732">Signal</keyword>
<proteinExistence type="predicted"/>
<dbReference type="SUPFAM" id="SSF47473">
    <property type="entry name" value="EF-hand"/>
    <property type="match status" value="1"/>
</dbReference>
<accession>A0AAV4MR32</accession>
<dbReference type="InterPro" id="IPR002048">
    <property type="entry name" value="EF_hand_dom"/>
</dbReference>
<gene>
    <name evidence="6" type="primary">Mcfd2</name>
    <name evidence="6" type="ORF">CDAR_51991</name>
</gene>
<organism evidence="6 7">
    <name type="scientific">Caerostris darwini</name>
    <dbReference type="NCBI Taxonomy" id="1538125"/>
    <lineage>
        <taxon>Eukaryota</taxon>
        <taxon>Metazoa</taxon>
        <taxon>Ecdysozoa</taxon>
        <taxon>Arthropoda</taxon>
        <taxon>Chelicerata</taxon>
        <taxon>Arachnida</taxon>
        <taxon>Araneae</taxon>
        <taxon>Araneomorphae</taxon>
        <taxon>Entelegynae</taxon>
        <taxon>Araneoidea</taxon>
        <taxon>Araneidae</taxon>
        <taxon>Caerostris</taxon>
    </lineage>
</organism>
<keyword evidence="2" id="KW-0677">Repeat</keyword>
<dbReference type="Pfam" id="PF13499">
    <property type="entry name" value="EF-hand_7"/>
    <property type="match status" value="1"/>
</dbReference>
<evidence type="ECO:0000256" key="2">
    <source>
        <dbReference type="ARBA" id="ARBA00022737"/>
    </source>
</evidence>
<keyword evidence="3" id="KW-0106">Calcium</keyword>
<dbReference type="InterPro" id="IPR011992">
    <property type="entry name" value="EF-hand-dom_pair"/>
</dbReference>
<dbReference type="PANTHER" id="PTHR23104:SF17">
    <property type="entry name" value="EF-HAND DOMAIN-CONTAINING PROTEIN"/>
    <property type="match status" value="1"/>
</dbReference>
<dbReference type="InterPro" id="IPR018247">
    <property type="entry name" value="EF_Hand_1_Ca_BS"/>
</dbReference>
<keyword evidence="7" id="KW-1185">Reference proteome</keyword>
<reference evidence="6 7" key="1">
    <citation type="submission" date="2021-06" db="EMBL/GenBank/DDBJ databases">
        <title>Caerostris darwini draft genome.</title>
        <authorList>
            <person name="Kono N."/>
            <person name="Arakawa K."/>
        </authorList>
    </citation>
    <scope>NUCLEOTIDE SEQUENCE [LARGE SCALE GENOMIC DNA]</scope>
</reference>
<sequence length="150" mass="17351">MYAQAIFFITAYLLKSVVCGANHAHHEPTLPTSRSHLDEKHHIRHHMNELTGEDVNQMAENELQFMYFKMHDSDDNDKLDGCELVKSLLHWHIEEANSMVPDHTIEGTTRIFEHDELSAMIDPILLSDDKNWDGFIDYSEFVTAQKSRGL</sequence>